<dbReference type="RefSeq" id="WP_273741081.1">
    <property type="nucleotide sequence ID" value="NZ_JAQIVI010000521.1"/>
</dbReference>
<dbReference type="AlphaFoldDB" id="A0ABD5SYE2"/>
<name>A0ABD5SYE2_9EURY</name>
<keyword evidence="1" id="KW-1133">Transmembrane helix</keyword>
<sequence>MAMVDYSDYSTMVWSVLFQIKSVIDSIYFTLVSAIAKPINMVAKYVTWVSSKYWRAAFFVVLLVYTVGLLIQARSYSSDARLFPFMIGVPLILMIILYLVLTFSSRYSGSGSGIFDSITDEALSDAGDEGAEGSDETTVRVQRELKMVLWVVSLLTVVYFFGFLNAFLLFLFLFVYTYEQSLLRATLITTLSLAFVQIFFVEFLSLPLWEGALFNSVLLAAPRGWWR</sequence>
<dbReference type="Proteomes" id="UP001596383">
    <property type="component" value="Unassembled WGS sequence"/>
</dbReference>
<organism evidence="3 4">
    <name type="scientific">Natrinema soli</name>
    <dbReference type="NCBI Taxonomy" id="1930624"/>
    <lineage>
        <taxon>Archaea</taxon>
        <taxon>Methanobacteriati</taxon>
        <taxon>Methanobacteriota</taxon>
        <taxon>Stenosarchaea group</taxon>
        <taxon>Halobacteria</taxon>
        <taxon>Halobacteriales</taxon>
        <taxon>Natrialbaceae</taxon>
        <taxon>Natrinema</taxon>
    </lineage>
</organism>
<keyword evidence="1" id="KW-0812">Transmembrane</keyword>
<feature type="transmembrane region" description="Helical" evidence="1">
    <location>
        <begin position="82"/>
        <end position="101"/>
    </location>
</feature>
<dbReference type="InterPro" id="IPR009936">
    <property type="entry name" value="DUF1468"/>
</dbReference>
<feature type="transmembrane region" description="Helical" evidence="1">
    <location>
        <begin position="182"/>
        <end position="201"/>
    </location>
</feature>
<evidence type="ECO:0000313" key="3">
    <source>
        <dbReference type="EMBL" id="MFC6768281.1"/>
    </source>
</evidence>
<protein>
    <submittedName>
        <fullName evidence="3">Tripartite tricarboxylate transporter TctB family protein</fullName>
    </submittedName>
</protein>
<feature type="domain" description="DUF1468" evidence="2">
    <location>
        <begin position="56"/>
        <end position="208"/>
    </location>
</feature>
<evidence type="ECO:0000259" key="2">
    <source>
        <dbReference type="Pfam" id="PF07331"/>
    </source>
</evidence>
<comment type="caution">
    <text evidence="3">The sequence shown here is derived from an EMBL/GenBank/DDBJ whole genome shotgun (WGS) entry which is preliminary data.</text>
</comment>
<keyword evidence="4" id="KW-1185">Reference proteome</keyword>
<reference evidence="3 4" key="1">
    <citation type="journal article" date="2019" name="Int. J. Syst. Evol. Microbiol.">
        <title>The Global Catalogue of Microorganisms (GCM) 10K type strain sequencing project: providing services to taxonomists for standard genome sequencing and annotation.</title>
        <authorList>
            <consortium name="The Broad Institute Genomics Platform"/>
            <consortium name="The Broad Institute Genome Sequencing Center for Infectious Disease"/>
            <person name="Wu L."/>
            <person name="Ma J."/>
        </authorList>
    </citation>
    <scope>NUCLEOTIDE SEQUENCE [LARGE SCALE GENOMIC DNA]</scope>
    <source>
        <strain evidence="3 4">LMG 29247</strain>
    </source>
</reference>
<keyword evidence="1" id="KW-0472">Membrane</keyword>
<feature type="transmembrane region" description="Helical" evidence="1">
    <location>
        <begin position="56"/>
        <end position="76"/>
    </location>
</feature>
<evidence type="ECO:0000256" key="1">
    <source>
        <dbReference type="SAM" id="Phobius"/>
    </source>
</evidence>
<feature type="transmembrane region" description="Helical" evidence="1">
    <location>
        <begin position="12"/>
        <end position="35"/>
    </location>
</feature>
<feature type="transmembrane region" description="Helical" evidence="1">
    <location>
        <begin position="148"/>
        <end position="176"/>
    </location>
</feature>
<gene>
    <name evidence="3" type="ORF">ACFQE6_25740</name>
</gene>
<proteinExistence type="predicted"/>
<accession>A0ABD5SYE2</accession>
<dbReference type="Pfam" id="PF07331">
    <property type="entry name" value="TctB"/>
    <property type="match status" value="1"/>
</dbReference>
<dbReference type="EMBL" id="JBHSWV010000521">
    <property type="protein sequence ID" value="MFC6768281.1"/>
    <property type="molecule type" value="Genomic_DNA"/>
</dbReference>
<evidence type="ECO:0000313" key="4">
    <source>
        <dbReference type="Proteomes" id="UP001596383"/>
    </source>
</evidence>